<dbReference type="Proteomes" id="UP000193498">
    <property type="component" value="Unassembled WGS sequence"/>
</dbReference>
<keyword evidence="4 6" id="KW-0342">GTP-binding</keyword>
<comment type="caution">
    <text evidence="8">The sequence shown here is derived from an EMBL/GenBank/DDBJ whole genome shotgun (WGS) entry which is preliminary data.</text>
</comment>
<feature type="binding site" evidence="6">
    <location>
        <begin position="199"/>
        <end position="203"/>
    </location>
    <ligand>
        <name>GTP</name>
        <dbReference type="ChEBI" id="CHEBI:37565"/>
    </ligand>
</feature>
<evidence type="ECO:0000256" key="2">
    <source>
        <dbReference type="ARBA" id="ARBA00022741"/>
    </source>
</evidence>
<dbReference type="InterPro" id="IPR027417">
    <property type="entry name" value="P-loop_NTPase"/>
</dbReference>
<sequence length="352" mass="40200">MGCCISHDNLDEKRKHDEIENLIKKDRLSQKNEIKMLLLGAGESGKSTIFRQMKLIHNNGYDQCERDTYRNIISSNVVHSMKVILTAMNGLNISLGNEKNAAAADYITHLQLEIDQPVAPETFNHISSLWTDPGVQACFRRSAEYQLYDSAKYYFDQLDRISKPHYLPTDQDILRSRIKTTGIAETTFKEGNLTYRLLDVGGQRSERKKWIHCFENVTAILFLVAISEYDQTLDEDHSVNRVHEALTLFDSICNSGWFKKTSIILFLNKIDLFKEKLVSSPLRKCFPNYEGGSNYASACEYITKRFTALVQAANKQVYSHLTCATDTEQVKFVMAAVRDILVQKNLEECGLV</sequence>
<dbReference type="FunCoup" id="A0A1Y1XGG6">
    <property type="interactions" value="197"/>
</dbReference>
<accession>A0A1Y1XGG6</accession>
<dbReference type="PANTHER" id="PTHR10218">
    <property type="entry name" value="GTP-BINDING PROTEIN ALPHA SUBUNIT"/>
    <property type="match status" value="1"/>
</dbReference>
<organism evidence="8 9">
    <name type="scientific">Basidiobolus meristosporus CBS 931.73</name>
    <dbReference type="NCBI Taxonomy" id="1314790"/>
    <lineage>
        <taxon>Eukaryota</taxon>
        <taxon>Fungi</taxon>
        <taxon>Fungi incertae sedis</taxon>
        <taxon>Zoopagomycota</taxon>
        <taxon>Entomophthoromycotina</taxon>
        <taxon>Basidiobolomycetes</taxon>
        <taxon>Basidiobolales</taxon>
        <taxon>Basidiobolaceae</taxon>
        <taxon>Basidiobolus</taxon>
    </lineage>
</organism>
<keyword evidence="3 7" id="KW-0460">Magnesium</keyword>
<reference evidence="8 9" key="1">
    <citation type="submission" date="2016-07" db="EMBL/GenBank/DDBJ databases">
        <title>Pervasive Adenine N6-methylation of Active Genes in Fungi.</title>
        <authorList>
            <consortium name="DOE Joint Genome Institute"/>
            <person name="Mondo S.J."/>
            <person name="Dannebaum R.O."/>
            <person name="Kuo R.C."/>
            <person name="Labutti K."/>
            <person name="Haridas S."/>
            <person name="Kuo A."/>
            <person name="Salamov A."/>
            <person name="Ahrendt S.R."/>
            <person name="Lipzen A."/>
            <person name="Sullivan W."/>
            <person name="Andreopoulos W.B."/>
            <person name="Clum A."/>
            <person name="Lindquist E."/>
            <person name="Daum C."/>
            <person name="Ramamoorthy G.K."/>
            <person name="Gryganskyi A."/>
            <person name="Culley D."/>
            <person name="Magnuson J.K."/>
            <person name="James T.Y."/>
            <person name="O'Malley M.A."/>
            <person name="Stajich J.E."/>
            <person name="Spatafora J.W."/>
            <person name="Visel A."/>
            <person name="Grigoriev I.V."/>
        </authorList>
    </citation>
    <scope>NUCLEOTIDE SEQUENCE [LARGE SCALE GENOMIC DNA]</scope>
    <source>
        <strain evidence="8 9">CBS 931.73</strain>
    </source>
</reference>
<feature type="binding site" evidence="7">
    <location>
        <position position="47"/>
    </location>
    <ligand>
        <name>Mg(2+)</name>
        <dbReference type="ChEBI" id="CHEBI:18420"/>
    </ligand>
</feature>
<dbReference type="FunFam" id="1.10.400.10:FF:000002">
    <property type="entry name" value="guanine nucleotide-binding protein G(Q) subunit alpha"/>
    <property type="match status" value="1"/>
</dbReference>
<feature type="binding site" evidence="6">
    <location>
        <begin position="43"/>
        <end position="48"/>
    </location>
    <ligand>
        <name>GTP</name>
        <dbReference type="ChEBI" id="CHEBI:37565"/>
    </ligand>
</feature>
<dbReference type="GO" id="GO:0046872">
    <property type="term" value="F:metal ion binding"/>
    <property type="evidence" value="ECO:0007669"/>
    <property type="project" value="UniProtKB-KW"/>
</dbReference>
<dbReference type="GO" id="GO:0007186">
    <property type="term" value="P:G protein-coupled receptor signaling pathway"/>
    <property type="evidence" value="ECO:0007669"/>
    <property type="project" value="InterPro"/>
</dbReference>
<feature type="binding site" evidence="6">
    <location>
        <position position="324"/>
    </location>
    <ligand>
        <name>GTP</name>
        <dbReference type="ChEBI" id="CHEBI:37565"/>
    </ligand>
</feature>
<feature type="binding site" evidence="6">
    <location>
        <begin position="149"/>
        <end position="150"/>
    </location>
    <ligand>
        <name>GTP</name>
        <dbReference type="ChEBI" id="CHEBI:37565"/>
    </ligand>
</feature>
<keyword evidence="9" id="KW-1185">Reference proteome</keyword>
<evidence type="ECO:0000256" key="1">
    <source>
        <dbReference type="ARBA" id="ARBA00022723"/>
    </source>
</evidence>
<dbReference type="CDD" id="cd00066">
    <property type="entry name" value="G-alpha"/>
    <property type="match status" value="1"/>
</dbReference>
<evidence type="ECO:0000313" key="9">
    <source>
        <dbReference type="Proteomes" id="UP000193498"/>
    </source>
</evidence>
<dbReference type="GO" id="GO:0031683">
    <property type="term" value="F:G-protein beta/gamma-subunit complex binding"/>
    <property type="evidence" value="ECO:0007669"/>
    <property type="project" value="InterPro"/>
</dbReference>
<evidence type="ECO:0000256" key="6">
    <source>
        <dbReference type="PIRSR" id="PIRSR601019-1"/>
    </source>
</evidence>
<dbReference type="InterPro" id="IPR002975">
    <property type="entry name" value="Fungi_Gprotein_alpha"/>
</dbReference>
<dbReference type="GO" id="GO:0005834">
    <property type="term" value="C:heterotrimeric G-protein complex"/>
    <property type="evidence" value="ECO:0007669"/>
    <property type="project" value="InterPro"/>
</dbReference>
<evidence type="ECO:0000256" key="7">
    <source>
        <dbReference type="PIRSR" id="PIRSR601019-2"/>
    </source>
</evidence>
<dbReference type="GO" id="GO:0005737">
    <property type="term" value="C:cytoplasm"/>
    <property type="evidence" value="ECO:0007669"/>
    <property type="project" value="TreeGrafter"/>
</dbReference>
<dbReference type="GO" id="GO:0001664">
    <property type="term" value="F:G protein-coupled receptor binding"/>
    <property type="evidence" value="ECO:0007669"/>
    <property type="project" value="InterPro"/>
</dbReference>
<keyword evidence="1 7" id="KW-0479">Metal-binding</keyword>
<keyword evidence="5" id="KW-0807">Transducer</keyword>
<feature type="binding site" evidence="6">
    <location>
        <begin position="174"/>
        <end position="180"/>
    </location>
    <ligand>
        <name>GTP</name>
        <dbReference type="ChEBI" id="CHEBI:37565"/>
    </ligand>
</feature>
<feature type="binding site" evidence="6">
    <location>
        <begin position="268"/>
        <end position="271"/>
    </location>
    <ligand>
        <name>GTP</name>
        <dbReference type="ChEBI" id="CHEBI:37565"/>
    </ligand>
</feature>
<dbReference type="SMART" id="SM00275">
    <property type="entry name" value="G_alpha"/>
    <property type="match status" value="1"/>
</dbReference>
<dbReference type="PANTHER" id="PTHR10218:SF302">
    <property type="entry name" value="GUANINE NUCLEOTIDE-BINDING PROTEIN ALPHA-5 SUBUNIT"/>
    <property type="match status" value="1"/>
</dbReference>
<dbReference type="SUPFAM" id="SSF52540">
    <property type="entry name" value="P-loop containing nucleoside triphosphate hydrolases"/>
    <property type="match status" value="1"/>
</dbReference>
<dbReference type="Gene3D" id="1.10.400.10">
    <property type="entry name" value="GI Alpha 1, domain 2-like"/>
    <property type="match status" value="1"/>
</dbReference>
<dbReference type="PROSITE" id="PS51882">
    <property type="entry name" value="G_ALPHA"/>
    <property type="match status" value="1"/>
</dbReference>
<dbReference type="InParanoid" id="A0A1Y1XGG6"/>
<keyword evidence="2 6" id="KW-0547">Nucleotide-binding</keyword>
<gene>
    <name evidence="8" type="ORF">K493DRAFT_360574</name>
</gene>
<dbReference type="Gene3D" id="3.40.50.300">
    <property type="entry name" value="P-loop containing nucleotide triphosphate hydrolases"/>
    <property type="match status" value="1"/>
</dbReference>
<dbReference type="PRINTS" id="PR00318">
    <property type="entry name" value="GPROTEINA"/>
</dbReference>
<evidence type="ECO:0000256" key="4">
    <source>
        <dbReference type="ARBA" id="ARBA00023134"/>
    </source>
</evidence>
<dbReference type="FunFam" id="3.40.50.300:FF:002307">
    <property type="entry name" value="Guanine nucleotide-binding protein G(k) subunit alpha"/>
    <property type="match status" value="1"/>
</dbReference>
<proteinExistence type="predicted"/>
<name>A0A1Y1XGG6_9FUNG</name>
<evidence type="ECO:0000313" key="8">
    <source>
        <dbReference type="EMBL" id="ORX84858.1"/>
    </source>
</evidence>
<dbReference type="InterPro" id="IPR001019">
    <property type="entry name" value="Gprotein_alpha_su"/>
</dbReference>
<dbReference type="Pfam" id="PF00503">
    <property type="entry name" value="G-alpha"/>
    <property type="match status" value="1"/>
</dbReference>
<dbReference type="GO" id="GO:0005525">
    <property type="term" value="F:GTP binding"/>
    <property type="evidence" value="ECO:0007669"/>
    <property type="project" value="UniProtKB-KW"/>
</dbReference>
<protein>
    <submittedName>
        <fullName evidence="8">Guanine nucleotide binding protein, alpha subunit</fullName>
    </submittedName>
</protein>
<dbReference type="GO" id="GO:0000750">
    <property type="term" value="P:pheromone-dependent signal transduction involved in conjugation with cellular fusion"/>
    <property type="evidence" value="ECO:0007669"/>
    <property type="project" value="TreeGrafter"/>
</dbReference>
<feature type="binding site" evidence="7">
    <location>
        <position position="180"/>
    </location>
    <ligand>
        <name>Mg(2+)</name>
        <dbReference type="ChEBI" id="CHEBI:18420"/>
    </ligand>
</feature>
<evidence type="ECO:0000256" key="3">
    <source>
        <dbReference type="ARBA" id="ARBA00022842"/>
    </source>
</evidence>
<dbReference type="EMBL" id="MCFE01000601">
    <property type="protein sequence ID" value="ORX84858.1"/>
    <property type="molecule type" value="Genomic_DNA"/>
</dbReference>
<dbReference type="PRINTS" id="PR01241">
    <property type="entry name" value="GPROTEINAFNG"/>
</dbReference>
<evidence type="ECO:0000256" key="5">
    <source>
        <dbReference type="ARBA" id="ARBA00023224"/>
    </source>
</evidence>
<dbReference type="SUPFAM" id="SSF47895">
    <property type="entry name" value="Transducin (alpha subunit), insertion domain"/>
    <property type="match status" value="1"/>
</dbReference>
<dbReference type="AlphaFoldDB" id="A0A1Y1XGG6"/>
<dbReference type="OrthoDB" id="5817230at2759"/>
<dbReference type="InterPro" id="IPR011025">
    <property type="entry name" value="GproteinA_insert"/>
</dbReference>
<dbReference type="STRING" id="1314790.A0A1Y1XGG6"/>
<dbReference type="GO" id="GO:0003924">
    <property type="term" value="F:GTPase activity"/>
    <property type="evidence" value="ECO:0007669"/>
    <property type="project" value="InterPro"/>
</dbReference>